<dbReference type="AlphaFoldDB" id="A0AAV2RNE5"/>
<keyword evidence="2" id="KW-1185">Reference proteome</keyword>
<dbReference type="EMBL" id="CAXKWB010025169">
    <property type="protein sequence ID" value="CAL4127495.1"/>
    <property type="molecule type" value="Genomic_DNA"/>
</dbReference>
<dbReference type="Proteomes" id="UP001497623">
    <property type="component" value="Unassembled WGS sequence"/>
</dbReference>
<evidence type="ECO:0000313" key="2">
    <source>
        <dbReference type="Proteomes" id="UP001497623"/>
    </source>
</evidence>
<comment type="caution">
    <text evidence="1">The sequence shown here is derived from an EMBL/GenBank/DDBJ whole genome shotgun (WGS) entry which is preliminary data.</text>
</comment>
<protein>
    <submittedName>
        <fullName evidence="1">Uncharacterized protein</fullName>
    </submittedName>
</protein>
<gene>
    <name evidence="1" type="ORF">MNOR_LOCUS25873</name>
</gene>
<proteinExistence type="predicted"/>
<accession>A0AAV2RNE5</accession>
<feature type="non-terminal residue" evidence="1">
    <location>
        <position position="1"/>
    </location>
</feature>
<organism evidence="1 2">
    <name type="scientific">Meganyctiphanes norvegica</name>
    <name type="common">Northern krill</name>
    <name type="synonym">Thysanopoda norvegica</name>
    <dbReference type="NCBI Taxonomy" id="48144"/>
    <lineage>
        <taxon>Eukaryota</taxon>
        <taxon>Metazoa</taxon>
        <taxon>Ecdysozoa</taxon>
        <taxon>Arthropoda</taxon>
        <taxon>Crustacea</taxon>
        <taxon>Multicrustacea</taxon>
        <taxon>Malacostraca</taxon>
        <taxon>Eumalacostraca</taxon>
        <taxon>Eucarida</taxon>
        <taxon>Euphausiacea</taxon>
        <taxon>Euphausiidae</taxon>
        <taxon>Meganyctiphanes</taxon>
    </lineage>
</organism>
<sequence>NMLEMAHHPDFLQYQAIIDELQSLEDNPSKPSKRGACSINGGLSHGCDYKDLVGAMNEKAYWAGINPGRKRSEKEAVAPSEIRMIPVSKRRSLCRINGGMSHGCDAYDLMGAVNDKAYFGGMNPGKKRSDDLAEVADEQ</sequence>
<name>A0AAV2RNE5_MEGNR</name>
<reference evidence="1 2" key="1">
    <citation type="submission" date="2024-05" db="EMBL/GenBank/DDBJ databases">
        <authorList>
            <person name="Wallberg A."/>
        </authorList>
    </citation>
    <scope>NUCLEOTIDE SEQUENCE [LARGE SCALE GENOMIC DNA]</scope>
</reference>
<evidence type="ECO:0000313" key="1">
    <source>
        <dbReference type="EMBL" id="CAL4127495.1"/>
    </source>
</evidence>